<reference evidence="1" key="1">
    <citation type="journal article" date="2021" name="Proc. Natl. Acad. Sci. U.S.A.">
        <title>A Catalog of Tens of Thousands of Viruses from Human Metagenomes Reveals Hidden Associations with Chronic Diseases.</title>
        <authorList>
            <person name="Tisza M.J."/>
            <person name="Buck C.B."/>
        </authorList>
    </citation>
    <scope>NUCLEOTIDE SEQUENCE</scope>
    <source>
        <strain evidence="1">Ctt3K6</strain>
    </source>
</reference>
<sequence>MQGDKIAGFTTAMMQDALCDELRNLFAGRVFNGQGGLKALKVFRQNLPIDTGLDEDADTDAAASPYIVVLLEGGKIYNPQDAKVVSATLTVCCYDEGNERDGFRDVQNILEAIEQHFCVKPFFGGAFTVLKGHEHYFEDALQMDDTWPYYFGALSFDVTVPVPTSESTFDELI</sequence>
<accession>A0A8S5QVD1</accession>
<dbReference type="EMBL" id="BK015750">
    <property type="protein sequence ID" value="DAE23247.1"/>
    <property type="molecule type" value="Genomic_DNA"/>
</dbReference>
<organism evidence="1">
    <name type="scientific">Caudovirales sp. ctt3K6</name>
    <dbReference type="NCBI Taxonomy" id="2826786"/>
    <lineage>
        <taxon>Viruses</taxon>
        <taxon>Duplodnaviria</taxon>
        <taxon>Heunggongvirae</taxon>
        <taxon>Uroviricota</taxon>
        <taxon>Caudoviricetes</taxon>
    </lineage>
</organism>
<evidence type="ECO:0000313" key="1">
    <source>
        <dbReference type="EMBL" id="DAE23247.1"/>
    </source>
</evidence>
<protein>
    <submittedName>
        <fullName evidence="1">PORTAL PROTEIN, 15 PROTEIN, HEAD PROTEIN, VIRAL INFECTION, TAILED.2A</fullName>
    </submittedName>
</protein>
<proteinExistence type="predicted"/>
<name>A0A8S5QVD1_9CAUD</name>